<name>A0A7J7CGW3_TRIWF</name>
<dbReference type="AlphaFoldDB" id="A0A7J7CGW3"/>
<proteinExistence type="predicted"/>
<feature type="transmembrane region" description="Helical" evidence="1">
    <location>
        <begin position="49"/>
        <end position="70"/>
    </location>
</feature>
<keyword evidence="1" id="KW-1133">Transmembrane helix</keyword>
<evidence type="ECO:0000313" key="3">
    <source>
        <dbReference type="Proteomes" id="UP000593562"/>
    </source>
</evidence>
<protein>
    <submittedName>
        <fullName evidence="2">Uncharacterized protein</fullName>
    </submittedName>
</protein>
<evidence type="ECO:0000313" key="2">
    <source>
        <dbReference type="EMBL" id="KAF5733287.1"/>
    </source>
</evidence>
<dbReference type="EMBL" id="JAAARO010000017">
    <property type="protein sequence ID" value="KAF5733287.1"/>
    <property type="molecule type" value="Genomic_DNA"/>
</dbReference>
<sequence length="109" mass="12544">MSMNLRSQSLECARHKKHPMKTNGMPFALQSPSLALYQSMFCQVMELHIIGYLLVFVVPTTPATLNLMWFGRVLKKDKPRDSAGGLYYFKDFIMKDSPAKQQTNSKWIL</sequence>
<dbReference type="InParanoid" id="A0A7J7CGW3"/>
<accession>A0A7J7CGW3</accession>
<reference evidence="2 3" key="1">
    <citation type="journal article" date="2020" name="Nat. Commun.">
        <title>Genome of Tripterygium wilfordii and identification of cytochrome P450 involved in triptolide biosynthesis.</title>
        <authorList>
            <person name="Tu L."/>
            <person name="Su P."/>
            <person name="Zhang Z."/>
            <person name="Gao L."/>
            <person name="Wang J."/>
            <person name="Hu T."/>
            <person name="Zhou J."/>
            <person name="Zhang Y."/>
            <person name="Zhao Y."/>
            <person name="Liu Y."/>
            <person name="Song Y."/>
            <person name="Tong Y."/>
            <person name="Lu Y."/>
            <person name="Yang J."/>
            <person name="Xu C."/>
            <person name="Jia M."/>
            <person name="Peters R.J."/>
            <person name="Huang L."/>
            <person name="Gao W."/>
        </authorList>
    </citation>
    <scope>NUCLEOTIDE SEQUENCE [LARGE SCALE GENOMIC DNA]</scope>
    <source>
        <strain evidence="3">cv. XIE 37</strain>
        <tissue evidence="2">Leaf</tissue>
    </source>
</reference>
<organism evidence="2 3">
    <name type="scientific">Tripterygium wilfordii</name>
    <name type="common">Thunder God vine</name>
    <dbReference type="NCBI Taxonomy" id="458696"/>
    <lineage>
        <taxon>Eukaryota</taxon>
        <taxon>Viridiplantae</taxon>
        <taxon>Streptophyta</taxon>
        <taxon>Embryophyta</taxon>
        <taxon>Tracheophyta</taxon>
        <taxon>Spermatophyta</taxon>
        <taxon>Magnoliopsida</taxon>
        <taxon>eudicotyledons</taxon>
        <taxon>Gunneridae</taxon>
        <taxon>Pentapetalae</taxon>
        <taxon>rosids</taxon>
        <taxon>fabids</taxon>
        <taxon>Celastrales</taxon>
        <taxon>Celastraceae</taxon>
        <taxon>Tripterygium</taxon>
    </lineage>
</organism>
<gene>
    <name evidence="2" type="ORF">HS088_TW17G00829</name>
</gene>
<evidence type="ECO:0000256" key="1">
    <source>
        <dbReference type="SAM" id="Phobius"/>
    </source>
</evidence>
<comment type="caution">
    <text evidence="2">The sequence shown here is derived from an EMBL/GenBank/DDBJ whole genome shotgun (WGS) entry which is preliminary data.</text>
</comment>
<keyword evidence="1" id="KW-0812">Transmembrane</keyword>
<keyword evidence="1" id="KW-0472">Membrane</keyword>
<keyword evidence="3" id="KW-1185">Reference proteome</keyword>
<dbReference type="Proteomes" id="UP000593562">
    <property type="component" value="Unassembled WGS sequence"/>
</dbReference>